<reference evidence="1" key="1">
    <citation type="submission" date="2023-04" db="EMBL/GenBank/DDBJ databases">
        <title>A chromosome-level genome assembly of the parasitoid wasp Eretmocerus hayati.</title>
        <authorList>
            <person name="Zhong Y."/>
            <person name="Liu S."/>
            <person name="Liu Y."/>
        </authorList>
    </citation>
    <scope>NUCLEOTIDE SEQUENCE</scope>
    <source>
        <strain evidence="1">ZJU_SS_LIU_2023</strain>
    </source>
</reference>
<dbReference type="Proteomes" id="UP001239111">
    <property type="component" value="Chromosome 2"/>
</dbReference>
<evidence type="ECO:0000313" key="2">
    <source>
        <dbReference type="Proteomes" id="UP001239111"/>
    </source>
</evidence>
<keyword evidence="2" id="KW-1185">Reference proteome</keyword>
<accession>A0ACC2PDG9</accession>
<name>A0ACC2PDG9_9HYME</name>
<dbReference type="EMBL" id="CM056742">
    <property type="protein sequence ID" value="KAJ8680487.1"/>
    <property type="molecule type" value="Genomic_DNA"/>
</dbReference>
<protein>
    <submittedName>
        <fullName evidence="1">Uncharacterized protein</fullName>
    </submittedName>
</protein>
<organism evidence="1 2">
    <name type="scientific">Eretmocerus hayati</name>
    <dbReference type="NCBI Taxonomy" id="131215"/>
    <lineage>
        <taxon>Eukaryota</taxon>
        <taxon>Metazoa</taxon>
        <taxon>Ecdysozoa</taxon>
        <taxon>Arthropoda</taxon>
        <taxon>Hexapoda</taxon>
        <taxon>Insecta</taxon>
        <taxon>Pterygota</taxon>
        <taxon>Neoptera</taxon>
        <taxon>Endopterygota</taxon>
        <taxon>Hymenoptera</taxon>
        <taxon>Apocrita</taxon>
        <taxon>Proctotrupomorpha</taxon>
        <taxon>Chalcidoidea</taxon>
        <taxon>Aphelinidae</taxon>
        <taxon>Aphelininae</taxon>
        <taxon>Eretmocerus</taxon>
    </lineage>
</organism>
<comment type="caution">
    <text evidence="1">The sequence shown here is derived from an EMBL/GenBank/DDBJ whole genome shotgun (WGS) entry which is preliminary data.</text>
</comment>
<evidence type="ECO:0000313" key="1">
    <source>
        <dbReference type="EMBL" id="KAJ8680487.1"/>
    </source>
</evidence>
<gene>
    <name evidence="1" type="ORF">QAD02_016274</name>
</gene>
<sequence length="121" mass="14370">MYRKITKRVLGRILGVNRLSYVNTPRQPRIHQGIQLITFKVNYWQQSHPVIRALVKLIFSKKSQFWKDMKKSKQDLAPKVSKAKRHKNYHKQKMEVMKKIVIQRPDLLEEIPVSGYINCAN</sequence>
<proteinExistence type="predicted"/>